<accession>A0A061SLA4</accession>
<feature type="non-terminal residue" evidence="1">
    <location>
        <position position="104"/>
    </location>
</feature>
<organism evidence="1">
    <name type="scientific">Tetraselmis sp. GSL018</name>
    <dbReference type="NCBI Taxonomy" id="582737"/>
    <lineage>
        <taxon>Eukaryota</taxon>
        <taxon>Viridiplantae</taxon>
        <taxon>Chlorophyta</taxon>
        <taxon>core chlorophytes</taxon>
        <taxon>Chlorodendrophyceae</taxon>
        <taxon>Chlorodendrales</taxon>
        <taxon>Chlorodendraceae</taxon>
        <taxon>Tetraselmis</taxon>
    </lineage>
</organism>
<name>A0A061SLA4_9CHLO</name>
<reference evidence="1" key="1">
    <citation type="submission" date="2014-05" db="EMBL/GenBank/DDBJ databases">
        <title>The transcriptome of the halophilic microalga Tetraselmis sp. GSL018 isolated from the Great Salt Lake, Utah.</title>
        <authorList>
            <person name="Jinkerson R.E."/>
            <person name="D'Adamo S."/>
            <person name="Posewitz M.C."/>
        </authorList>
    </citation>
    <scope>NUCLEOTIDE SEQUENCE</scope>
    <source>
        <strain evidence="1">GSL018</strain>
    </source>
</reference>
<evidence type="ECO:0000313" key="1">
    <source>
        <dbReference type="EMBL" id="JAC83630.1"/>
    </source>
</evidence>
<dbReference type="EMBL" id="GBEZ01001333">
    <property type="protein sequence ID" value="JAC83630.1"/>
    <property type="molecule type" value="Transcribed_RNA"/>
</dbReference>
<gene>
    <name evidence="1" type="ORF">TSPGSL018_2881</name>
</gene>
<protein>
    <submittedName>
        <fullName evidence="1">Uncharacterized protein</fullName>
    </submittedName>
</protein>
<sequence length="104" mass="11762">MSLTGQRSFLWLSFVSNERHAFSTAVHNTNQAFWNNASKLTEAISIPAMYQNCGWNLSPTSCGYSRTLTPLEAPETDRHTTDKCGNKTETIVARYVVVWTFPEE</sequence>
<proteinExistence type="predicted"/>
<dbReference type="AlphaFoldDB" id="A0A061SLA4"/>